<evidence type="ECO:0000256" key="2">
    <source>
        <dbReference type="ARBA" id="ARBA00023002"/>
    </source>
</evidence>
<dbReference type="CDD" id="cd12156">
    <property type="entry name" value="HPPR"/>
    <property type="match status" value="1"/>
</dbReference>
<reference evidence="7 8" key="1">
    <citation type="submission" date="2019-12" db="EMBL/GenBank/DDBJ databases">
        <authorList>
            <person name="Li M."/>
        </authorList>
    </citation>
    <scope>NUCLEOTIDE SEQUENCE [LARGE SCALE GENOMIC DNA]</scope>
    <source>
        <strain evidence="7 8">GBMRC 2024</strain>
    </source>
</reference>
<dbReference type="AlphaFoldDB" id="A0A6L7GEL8"/>
<keyword evidence="2 4" id="KW-0560">Oxidoreductase</keyword>
<gene>
    <name evidence="7" type="ORF">GR170_25525</name>
</gene>
<dbReference type="GO" id="GO:0005829">
    <property type="term" value="C:cytosol"/>
    <property type="evidence" value="ECO:0007669"/>
    <property type="project" value="TreeGrafter"/>
</dbReference>
<dbReference type="GO" id="GO:0030267">
    <property type="term" value="F:glyoxylate reductase (NADPH) activity"/>
    <property type="evidence" value="ECO:0007669"/>
    <property type="project" value="TreeGrafter"/>
</dbReference>
<proteinExistence type="inferred from homology"/>
<accession>A0A6L7GEL8</accession>
<evidence type="ECO:0000259" key="6">
    <source>
        <dbReference type="Pfam" id="PF02826"/>
    </source>
</evidence>
<evidence type="ECO:0000256" key="1">
    <source>
        <dbReference type="ARBA" id="ARBA00022857"/>
    </source>
</evidence>
<dbReference type="Gene3D" id="3.40.50.720">
    <property type="entry name" value="NAD(P)-binding Rossmann-like Domain"/>
    <property type="match status" value="2"/>
</dbReference>
<evidence type="ECO:0000256" key="4">
    <source>
        <dbReference type="RuleBase" id="RU003719"/>
    </source>
</evidence>
<evidence type="ECO:0000259" key="5">
    <source>
        <dbReference type="Pfam" id="PF00389"/>
    </source>
</evidence>
<dbReference type="GO" id="GO:0016618">
    <property type="term" value="F:hydroxypyruvate reductase [NAD(P)H] activity"/>
    <property type="evidence" value="ECO:0007669"/>
    <property type="project" value="TreeGrafter"/>
</dbReference>
<dbReference type="InterPro" id="IPR006140">
    <property type="entry name" value="D-isomer_DH_NAD-bd"/>
</dbReference>
<dbReference type="PANTHER" id="PTHR10996">
    <property type="entry name" value="2-HYDROXYACID DEHYDROGENASE-RELATED"/>
    <property type="match status" value="1"/>
</dbReference>
<evidence type="ECO:0000313" key="8">
    <source>
        <dbReference type="Proteomes" id="UP000477911"/>
    </source>
</evidence>
<feature type="domain" description="D-isomer specific 2-hydroxyacid dehydrogenase NAD-binding" evidence="6">
    <location>
        <begin position="109"/>
        <end position="281"/>
    </location>
</feature>
<dbReference type="SUPFAM" id="SSF51735">
    <property type="entry name" value="NAD(P)-binding Rossmann-fold domains"/>
    <property type="match status" value="1"/>
</dbReference>
<dbReference type="PANTHER" id="PTHR10996:SF178">
    <property type="entry name" value="2-HYDROXYACID DEHYDROGENASE YGL185C-RELATED"/>
    <property type="match status" value="1"/>
</dbReference>
<dbReference type="InterPro" id="IPR006139">
    <property type="entry name" value="D-isomer_2_OHA_DH_cat_dom"/>
</dbReference>
<dbReference type="InterPro" id="IPR036291">
    <property type="entry name" value="NAD(P)-bd_dom_sf"/>
</dbReference>
<keyword evidence="8" id="KW-1185">Reference proteome</keyword>
<dbReference type="Proteomes" id="UP000477911">
    <property type="component" value="Unassembled WGS sequence"/>
</dbReference>
<dbReference type="RefSeq" id="WP_160897304.1">
    <property type="nucleotide sequence ID" value="NZ_WUMU01000054.1"/>
</dbReference>
<dbReference type="Pfam" id="PF00389">
    <property type="entry name" value="2-Hacid_dh"/>
    <property type="match status" value="1"/>
</dbReference>
<dbReference type="EMBL" id="WUMU01000054">
    <property type="protein sequence ID" value="MXN21193.1"/>
    <property type="molecule type" value="Genomic_DNA"/>
</dbReference>
<name>A0A6L7GEL8_9RHOB</name>
<dbReference type="GO" id="GO:0051287">
    <property type="term" value="F:NAD binding"/>
    <property type="evidence" value="ECO:0007669"/>
    <property type="project" value="InterPro"/>
</dbReference>
<protein>
    <submittedName>
        <fullName evidence="7">2-hydroxyacid dehydrogenase</fullName>
    </submittedName>
</protein>
<feature type="domain" description="D-isomer specific 2-hydroxyacid dehydrogenase catalytic" evidence="5">
    <location>
        <begin position="11"/>
        <end position="304"/>
    </location>
</feature>
<dbReference type="Pfam" id="PF02826">
    <property type="entry name" value="2-Hacid_dh_C"/>
    <property type="match status" value="1"/>
</dbReference>
<evidence type="ECO:0000313" key="7">
    <source>
        <dbReference type="EMBL" id="MXN21193.1"/>
    </source>
</evidence>
<comment type="similarity">
    <text evidence="4">Belongs to the D-isomer specific 2-hydroxyacid dehydrogenase family.</text>
</comment>
<keyword evidence="1" id="KW-0521">NADP</keyword>
<dbReference type="InterPro" id="IPR050223">
    <property type="entry name" value="D-isomer_2-hydroxyacid_DH"/>
</dbReference>
<organism evidence="7 8">
    <name type="scientific">Pseudooceanicola albus</name>
    <dbReference type="NCBI Taxonomy" id="2692189"/>
    <lineage>
        <taxon>Bacteria</taxon>
        <taxon>Pseudomonadati</taxon>
        <taxon>Pseudomonadota</taxon>
        <taxon>Alphaproteobacteria</taxon>
        <taxon>Rhodobacterales</taxon>
        <taxon>Paracoccaceae</taxon>
        <taxon>Pseudooceanicola</taxon>
    </lineage>
</organism>
<sequence>MEKPIILKAAKLPEATVAELKATFDVIDLPTEPEAARAVLEAEGARVRGVALRKTIIDTAFLEALPQLEIISSYSAGLDNVDVPAVKARGIVIENTSHILAEDVANAALGLALAVTRDLVQADGFVRAGKWPGQPQYRLGRSISRMKVGIVGLGTIGQALARRLEAMGAEVHYHGPRAKPVDYPFHADPADLAAVCDMVILTCPLSEATRHLVDARVLEALGPRGFLINVARGPVVDEAALLACLAADGLAGAALDVFEHEPQVPEALIADPRVVLTPHLGSGTEETRQAMADHVVDSLARHFAVPGPRSRPALASAGQVRSA</sequence>
<comment type="caution">
    <text evidence="7">The sequence shown here is derived from an EMBL/GenBank/DDBJ whole genome shotgun (WGS) entry which is preliminary data.</text>
</comment>
<keyword evidence="3" id="KW-0520">NAD</keyword>
<evidence type="ECO:0000256" key="3">
    <source>
        <dbReference type="ARBA" id="ARBA00023027"/>
    </source>
</evidence>
<dbReference type="SUPFAM" id="SSF52283">
    <property type="entry name" value="Formate/glycerate dehydrogenase catalytic domain-like"/>
    <property type="match status" value="1"/>
</dbReference>
<dbReference type="FunFam" id="3.40.50.720:FF:000213">
    <property type="entry name" value="Putative 2-hydroxyacid dehydrogenase"/>
    <property type="match status" value="1"/>
</dbReference>